<dbReference type="STRING" id="27835.A0A0N4XM88"/>
<evidence type="ECO:0000256" key="2">
    <source>
        <dbReference type="ARBA" id="ARBA00023043"/>
    </source>
</evidence>
<evidence type="ECO:0000313" key="5">
    <source>
        <dbReference type="Proteomes" id="UP000271162"/>
    </source>
</evidence>
<evidence type="ECO:0000313" key="6">
    <source>
        <dbReference type="WBParaSite" id="NBR_0000364001-mRNA-1"/>
    </source>
</evidence>
<accession>A0A0N4XM88</accession>
<evidence type="ECO:0000256" key="1">
    <source>
        <dbReference type="ARBA" id="ARBA00022737"/>
    </source>
</evidence>
<dbReference type="Pfam" id="PF12796">
    <property type="entry name" value="Ank_2"/>
    <property type="match status" value="1"/>
</dbReference>
<dbReference type="EMBL" id="UYSL01005694">
    <property type="protein sequence ID" value="VDL67230.1"/>
    <property type="molecule type" value="Genomic_DNA"/>
</dbReference>
<feature type="repeat" description="ANK" evidence="3">
    <location>
        <begin position="134"/>
        <end position="166"/>
    </location>
</feature>
<keyword evidence="1" id="KW-0677">Repeat</keyword>
<dbReference type="PANTHER" id="PTHR24198:SF165">
    <property type="entry name" value="ANKYRIN REPEAT-CONTAINING PROTEIN-RELATED"/>
    <property type="match status" value="1"/>
</dbReference>
<proteinExistence type="predicted"/>
<feature type="repeat" description="ANK" evidence="3">
    <location>
        <begin position="99"/>
        <end position="121"/>
    </location>
</feature>
<dbReference type="PANTHER" id="PTHR24198">
    <property type="entry name" value="ANKYRIN REPEAT AND PROTEIN KINASE DOMAIN-CONTAINING PROTEIN"/>
    <property type="match status" value="1"/>
</dbReference>
<organism evidence="6">
    <name type="scientific">Nippostrongylus brasiliensis</name>
    <name type="common">Rat hookworm</name>
    <dbReference type="NCBI Taxonomy" id="27835"/>
    <lineage>
        <taxon>Eukaryota</taxon>
        <taxon>Metazoa</taxon>
        <taxon>Ecdysozoa</taxon>
        <taxon>Nematoda</taxon>
        <taxon>Chromadorea</taxon>
        <taxon>Rhabditida</taxon>
        <taxon>Rhabditina</taxon>
        <taxon>Rhabditomorpha</taxon>
        <taxon>Strongyloidea</taxon>
        <taxon>Heligmosomidae</taxon>
        <taxon>Nippostrongylus</taxon>
    </lineage>
</organism>
<dbReference type="PROSITE" id="PS50088">
    <property type="entry name" value="ANK_REPEAT"/>
    <property type="match status" value="3"/>
</dbReference>
<evidence type="ECO:0000256" key="3">
    <source>
        <dbReference type="PROSITE-ProRule" id="PRU00023"/>
    </source>
</evidence>
<dbReference type="SMART" id="SM00248">
    <property type="entry name" value="ANK"/>
    <property type="match status" value="3"/>
</dbReference>
<dbReference type="AlphaFoldDB" id="A0A0N4XM88"/>
<gene>
    <name evidence="4" type="ORF">NBR_LOCUS3641</name>
</gene>
<name>A0A0N4XM88_NIPBR</name>
<reference evidence="6" key="1">
    <citation type="submission" date="2017-02" db="UniProtKB">
        <authorList>
            <consortium name="WormBaseParasite"/>
        </authorList>
    </citation>
    <scope>IDENTIFICATION</scope>
</reference>
<dbReference type="SUPFAM" id="SSF48403">
    <property type="entry name" value="Ankyrin repeat"/>
    <property type="match status" value="1"/>
</dbReference>
<dbReference type="Gene3D" id="1.25.40.20">
    <property type="entry name" value="Ankyrin repeat-containing domain"/>
    <property type="match status" value="1"/>
</dbReference>
<evidence type="ECO:0000313" key="4">
    <source>
        <dbReference type="EMBL" id="VDL67230.1"/>
    </source>
</evidence>
<reference evidence="4 5" key="2">
    <citation type="submission" date="2018-11" db="EMBL/GenBank/DDBJ databases">
        <authorList>
            <consortium name="Pathogen Informatics"/>
        </authorList>
    </citation>
    <scope>NUCLEOTIDE SEQUENCE [LARGE SCALE GENOMIC DNA]</scope>
</reference>
<dbReference type="PROSITE" id="PS50297">
    <property type="entry name" value="ANK_REP_REGION"/>
    <property type="match status" value="2"/>
</dbReference>
<sequence length="216" mass="24082">MISGLRFPPRYVSAPAEVSRRTTSRSLYNGVVDGALRSSSCYAKAVKFIDERLSNQRRPNPLLQLPIHLACERQSKKAYYIVKRILEVYEYQSLERDSDGSLPVHLALKAGNINTAELLLSYHTEQQSCAVDGAGDTLLHLACRSGSMDAVRVAIASGCDDANMQNAVGRTALHEVAYLGDQNLLKVMFKLRANANVLDKVSRRQRRQNIQIIIKH</sequence>
<protein>
    <submittedName>
        <fullName evidence="6">Putative ankyrin 2,3/unc44 (inferred by orthology to a S. mansoni protein)</fullName>
    </submittedName>
</protein>
<dbReference type="Proteomes" id="UP000271162">
    <property type="component" value="Unassembled WGS sequence"/>
</dbReference>
<dbReference type="WBParaSite" id="NBR_0000364001-mRNA-1">
    <property type="protein sequence ID" value="NBR_0000364001-mRNA-1"/>
    <property type="gene ID" value="NBR_0000364001"/>
</dbReference>
<feature type="repeat" description="ANK" evidence="3">
    <location>
        <begin position="168"/>
        <end position="200"/>
    </location>
</feature>
<dbReference type="InterPro" id="IPR002110">
    <property type="entry name" value="Ankyrin_rpt"/>
</dbReference>
<dbReference type="InterPro" id="IPR036770">
    <property type="entry name" value="Ankyrin_rpt-contain_sf"/>
</dbReference>
<keyword evidence="2 3" id="KW-0040">ANK repeat</keyword>
<keyword evidence="5" id="KW-1185">Reference proteome</keyword>